<evidence type="ECO:0000259" key="3">
    <source>
        <dbReference type="Pfam" id="PF00512"/>
    </source>
</evidence>
<dbReference type="OrthoDB" id="9766459at2"/>
<name>A0A1W1UYP2_9BACT</name>
<dbReference type="Proteomes" id="UP000192266">
    <property type="component" value="Unassembled WGS sequence"/>
</dbReference>
<evidence type="ECO:0000313" key="5">
    <source>
        <dbReference type="Proteomes" id="UP000192266"/>
    </source>
</evidence>
<feature type="domain" description="Signal transduction histidine kinase dimerisation/phosphoacceptor" evidence="3">
    <location>
        <begin position="4"/>
        <end position="70"/>
    </location>
</feature>
<dbReference type="SUPFAM" id="SSF47384">
    <property type="entry name" value="Homodimeric domain of signal transducing histidine kinase"/>
    <property type="match status" value="1"/>
</dbReference>
<evidence type="ECO:0000256" key="2">
    <source>
        <dbReference type="ARBA" id="ARBA00012438"/>
    </source>
</evidence>
<dbReference type="Gene3D" id="1.10.287.130">
    <property type="match status" value="1"/>
</dbReference>
<dbReference type="InterPro" id="IPR036097">
    <property type="entry name" value="HisK_dim/P_sf"/>
</dbReference>
<organism evidence="4 5">
    <name type="scientific">Hymenobacter roseosalivarius DSM 11622</name>
    <dbReference type="NCBI Taxonomy" id="645990"/>
    <lineage>
        <taxon>Bacteria</taxon>
        <taxon>Pseudomonadati</taxon>
        <taxon>Bacteroidota</taxon>
        <taxon>Cytophagia</taxon>
        <taxon>Cytophagales</taxon>
        <taxon>Hymenobacteraceae</taxon>
        <taxon>Hymenobacter</taxon>
    </lineage>
</organism>
<dbReference type="GO" id="GO:0000155">
    <property type="term" value="F:phosphorelay sensor kinase activity"/>
    <property type="evidence" value="ECO:0007669"/>
    <property type="project" value="InterPro"/>
</dbReference>
<accession>A0A1W1UYP2</accession>
<dbReference type="CDD" id="cd00082">
    <property type="entry name" value="HisKA"/>
    <property type="match status" value="1"/>
</dbReference>
<comment type="catalytic activity">
    <reaction evidence="1">
        <text>ATP + protein L-histidine = ADP + protein N-phospho-L-histidine.</text>
        <dbReference type="EC" id="2.7.13.3"/>
    </reaction>
</comment>
<reference evidence="4 5" key="1">
    <citation type="submission" date="2017-04" db="EMBL/GenBank/DDBJ databases">
        <authorList>
            <person name="Afonso C.L."/>
            <person name="Miller P.J."/>
            <person name="Scott M.A."/>
            <person name="Spackman E."/>
            <person name="Goraichik I."/>
            <person name="Dimitrov K.M."/>
            <person name="Suarez D.L."/>
            <person name="Swayne D.E."/>
        </authorList>
    </citation>
    <scope>NUCLEOTIDE SEQUENCE [LARGE SCALE GENOMIC DNA]</scope>
    <source>
        <strain evidence="4 5">DSM 11622</strain>
    </source>
</reference>
<sequence>MDLDNFIYTTSHDLKAPIINIKGLLHALQQQLPPSSQEGDVNFILSLMQGAVDRFKNTIDHLTEVSKLQKEHDQPAITVDLAEVIEDIRLDLMPLMEQVQA</sequence>
<dbReference type="AlphaFoldDB" id="A0A1W1UYP2"/>
<evidence type="ECO:0000256" key="1">
    <source>
        <dbReference type="ARBA" id="ARBA00000085"/>
    </source>
</evidence>
<dbReference type="Pfam" id="PF00512">
    <property type="entry name" value="HisKA"/>
    <property type="match status" value="1"/>
</dbReference>
<dbReference type="RefSeq" id="WP_084443894.1">
    <property type="nucleotide sequence ID" value="NZ_FWWW01000046.1"/>
</dbReference>
<keyword evidence="4" id="KW-0808">Transferase</keyword>
<evidence type="ECO:0000313" key="4">
    <source>
        <dbReference type="EMBL" id="SMB86179.1"/>
    </source>
</evidence>
<dbReference type="InterPro" id="IPR003661">
    <property type="entry name" value="HisK_dim/P_dom"/>
</dbReference>
<keyword evidence="5" id="KW-1185">Reference proteome</keyword>
<dbReference type="EMBL" id="FWWW01000046">
    <property type="protein sequence ID" value="SMB86179.1"/>
    <property type="molecule type" value="Genomic_DNA"/>
</dbReference>
<keyword evidence="4" id="KW-0418">Kinase</keyword>
<proteinExistence type="predicted"/>
<protein>
    <recommendedName>
        <fullName evidence="2">histidine kinase</fullName>
        <ecNumber evidence="2">2.7.13.3</ecNumber>
    </recommendedName>
</protein>
<dbReference type="STRING" id="645990.SAMN00120144_2380"/>
<dbReference type="EC" id="2.7.13.3" evidence="2"/>
<gene>
    <name evidence="4" type="ORF">SAMN00120144_2380</name>
</gene>